<dbReference type="OrthoDB" id="2082947at2"/>
<dbReference type="AlphaFoldDB" id="I5AWM2"/>
<dbReference type="InterPro" id="IPR035901">
    <property type="entry name" value="GIY-YIG_endonuc_sf"/>
</dbReference>
<evidence type="ECO:0000313" key="1">
    <source>
        <dbReference type="EMBL" id="EIM58195.1"/>
    </source>
</evidence>
<gene>
    <name evidence="1" type="ORF">EubceDRAFT1_2470</name>
</gene>
<dbReference type="EMBL" id="CM001487">
    <property type="protein sequence ID" value="EIM58195.1"/>
    <property type="molecule type" value="Genomic_DNA"/>
</dbReference>
<organism evidence="1 2">
    <name type="scientific">Eubacterium cellulosolvens (strain ATCC 43171 / JCM 9499 / 6)</name>
    <name type="common">Cillobacterium cellulosolvens</name>
    <dbReference type="NCBI Taxonomy" id="633697"/>
    <lineage>
        <taxon>Bacteria</taxon>
        <taxon>Bacillati</taxon>
        <taxon>Bacillota</taxon>
        <taxon>Clostridia</taxon>
        <taxon>Eubacteriales</taxon>
        <taxon>Eubacteriaceae</taxon>
        <taxon>Eubacterium</taxon>
    </lineage>
</organism>
<proteinExistence type="predicted"/>
<dbReference type="Proteomes" id="UP000005753">
    <property type="component" value="Chromosome"/>
</dbReference>
<reference evidence="1" key="1">
    <citation type="submission" date="2010-08" db="EMBL/GenBank/DDBJ databases">
        <authorList>
            <consortium name="US DOE Joint Genome Institute (JGI-PGF)"/>
            <person name="Lucas S."/>
            <person name="Copeland A."/>
            <person name="Lapidus A."/>
            <person name="Cheng J.-F."/>
            <person name="Bruce D."/>
            <person name="Goodwin L."/>
            <person name="Pitluck S."/>
            <person name="Land M.L."/>
            <person name="Hauser L."/>
            <person name="Chang Y.-J."/>
            <person name="Anderson I.J."/>
            <person name="Johnson E."/>
            <person name="Mulhopadhyay B."/>
            <person name="Kyrpides N."/>
            <person name="Woyke T.J."/>
        </authorList>
    </citation>
    <scope>NUCLEOTIDE SEQUENCE [LARGE SCALE GENOMIC DNA]</scope>
    <source>
        <strain evidence="1">6</strain>
    </source>
</reference>
<reference evidence="1" key="2">
    <citation type="submission" date="2012-02" db="EMBL/GenBank/DDBJ databases">
        <title>Improved High-Quality Draft sequence of Eubacterium cellulosolvens 6.</title>
        <authorList>
            <consortium name="US DOE Joint Genome Institute"/>
            <person name="Lucas S."/>
            <person name="Han J."/>
            <person name="Lapidus A."/>
            <person name="Cheng J.-F."/>
            <person name="Goodwin L."/>
            <person name="Pitluck S."/>
            <person name="Peters L."/>
            <person name="Mikhailova N."/>
            <person name="Gu W."/>
            <person name="Detter J.C."/>
            <person name="Han C."/>
            <person name="Tapia R."/>
            <person name="Land M."/>
            <person name="Hauser L."/>
            <person name="Kyrpides N."/>
            <person name="Ivanova N."/>
            <person name="Pagani I."/>
            <person name="Johnson E."/>
            <person name="Mukhopadhyay B."/>
            <person name="Anderson I."/>
            <person name="Woyke T."/>
        </authorList>
    </citation>
    <scope>NUCLEOTIDE SEQUENCE [LARGE SCALE GENOMIC DNA]</scope>
    <source>
        <strain evidence="1">6</strain>
    </source>
</reference>
<evidence type="ECO:0008006" key="3">
    <source>
        <dbReference type="Google" id="ProtNLM"/>
    </source>
</evidence>
<dbReference type="STRING" id="633697.EubceDRAFT1_2470"/>
<keyword evidence="2" id="KW-1185">Reference proteome</keyword>
<dbReference type="HOGENOM" id="CLU_1508429_0_0_9"/>
<protein>
    <recommendedName>
        <fullName evidence="3">GIY-YIG domain-containing protein</fullName>
    </recommendedName>
</protein>
<accession>I5AWM2</accession>
<sequence length="178" mass="20904">MEAENVDVVNPIGESIWRFCFSAELWEDYLNESHEIDISKMKKIPYFDGDSSTLSEKIKEVPNNKGGIYIYTLENPIAPDHGRHIMYVGRARKTNNMSLRARAQSHFYQYQRGDENERLSRLYDGWAKYVYFSYIQMDSDNDVIDKVEEDLIVHLLPPCNKDYPSVKIRKKLSAFQYS</sequence>
<name>I5AWM2_EUBC6</name>
<dbReference type="Gene3D" id="3.40.1440.10">
    <property type="entry name" value="GIY-YIG endonuclease"/>
    <property type="match status" value="1"/>
</dbReference>
<evidence type="ECO:0000313" key="2">
    <source>
        <dbReference type="Proteomes" id="UP000005753"/>
    </source>
</evidence>